<keyword evidence="9" id="KW-1185">Reference proteome</keyword>
<dbReference type="UniPathway" id="UPA00275">
    <property type="reaction ID" value="UER00399"/>
</dbReference>
<comment type="catalytic activity">
    <reaction evidence="6">
        <text>D-ribulose 5-phosphate = (2S)-2-hydroxy-3-oxobutyl phosphate + formate + H(+)</text>
        <dbReference type="Rhea" id="RHEA:18457"/>
        <dbReference type="ChEBI" id="CHEBI:15378"/>
        <dbReference type="ChEBI" id="CHEBI:15740"/>
        <dbReference type="ChEBI" id="CHEBI:58121"/>
        <dbReference type="ChEBI" id="CHEBI:58830"/>
        <dbReference type="EC" id="4.1.99.12"/>
    </reaction>
</comment>
<keyword evidence="5 6" id="KW-0456">Lyase</keyword>
<proteinExistence type="inferred from homology"/>
<comment type="similarity">
    <text evidence="6">Belongs to the DHBP synthase family.</text>
</comment>
<name>A0A1F2P6V3_9EURY</name>
<sequence length="236" mass="26366">MSYYTTRRIEDAKDALRMGKPILIYDFDDREGETDIVVPARHVTPADVFRMRHDGGGLICVAIHPEAADRLGLPFMADILRVFSSCSDNNGGFDEITERIGDIPYDRKSSFSIWVNHRGTFTGITDNDRALTIRKLGEIVEEAMNGNKVRFGDEFRSPGHVAVLRAAKDLLFERVGQTELSVAMAMMAGITPAMAICEMLDHRTGKALSKEDAIEYGRMNKIPFLEGSEIIDAFME</sequence>
<evidence type="ECO:0000313" key="8">
    <source>
        <dbReference type="EMBL" id="OFV66845.1"/>
    </source>
</evidence>
<dbReference type="GO" id="GO:0046872">
    <property type="term" value="F:metal ion binding"/>
    <property type="evidence" value="ECO:0007669"/>
    <property type="project" value="UniProtKB-KW"/>
</dbReference>
<dbReference type="SUPFAM" id="SSF55821">
    <property type="entry name" value="YrdC/RibB"/>
    <property type="match status" value="1"/>
</dbReference>
<dbReference type="EMBL" id="DRIE01000029">
    <property type="protein sequence ID" value="HEC56609.1"/>
    <property type="molecule type" value="Genomic_DNA"/>
</dbReference>
<evidence type="ECO:0000256" key="4">
    <source>
        <dbReference type="ARBA" id="ARBA00023211"/>
    </source>
</evidence>
<keyword evidence="1 6" id="KW-0686">Riboflavin biosynthesis</keyword>
<comment type="cofactor">
    <cofactor evidence="6">
        <name>Mg(2+)</name>
        <dbReference type="ChEBI" id="CHEBI:18420"/>
    </cofactor>
    <cofactor evidence="6">
        <name>Mn(2+)</name>
        <dbReference type="ChEBI" id="CHEBI:29035"/>
    </cofactor>
    <text evidence="6">Binds 2 divalent metal cations per subunit. Magnesium or manganese.</text>
</comment>
<reference evidence="7" key="2">
    <citation type="journal article" date="2020" name="mSystems">
        <title>Genome- and Community-Level Interaction Insights into Carbon Utilization and Element Cycling Functions of Hydrothermarchaeota in Hydrothermal Sediment.</title>
        <authorList>
            <person name="Zhou Z."/>
            <person name="Liu Y."/>
            <person name="Xu W."/>
            <person name="Pan J."/>
            <person name="Luo Z.H."/>
            <person name="Li M."/>
        </authorList>
    </citation>
    <scope>NUCLEOTIDE SEQUENCE [LARGE SCALE GENOMIC DNA]</scope>
    <source>
        <strain evidence="7">HyVt-386</strain>
    </source>
</reference>
<keyword evidence="3 6" id="KW-0460">Magnesium</keyword>
<dbReference type="Gene3D" id="3.90.870.10">
    <property type="entry name" value="DHBP synthase"/>
    <property type="match status" value="1"/>
</dbReference>
<keyword evidence="4 6" id="KW-0464">Manganese</keyword>
<dbReference type="GO" id="GO:0009231">
    <property type="term" value="P:riboflavin biosynthetic process"/>
    <property type="evidence" value="ECO:0007669"/>
    <property type="project" value="UniProtKB-UniPathway"/>
</dbReference>
<dbReference type="PATRIC" id="fig|1839936.3.peg.139"/>
<dbReference type="PANTHER" id="PTHR21327:SF46">
    <property type="entry name" value="3,4-DIHYDROXY-2-BUTANONE 4-PHOSPHATE SYNTHASE"/>
    <property type="match status" value="1"/>
</dbReference>
<accession>A0A1F2P6V3</accession>
<dbReference type="STRING" id="1839936.SBU_000138"/>
<dbReference type="AlphaFoldDB" id="A0A1F2P6V3"/>
<organism evidence="8 9">
    <name type="scientific">Candidatus Syntropharchaeum butanivorans</name>
    <dbReference type="NCBI Taxonomy" id="1839936"/>
    <lineage>
        <taxon>Archaea</taxon>
        <taxon>Methanobacteriati</taxon>
        <taxon>Methanobacteriota</taxon>
        <taxon>Stenosarchaea group</taxon>
        <taxon>Methanomicrobia</taxon>
        <taxon>Methanosarcinales</taxon>
        <taxon>ANME-2 cluster</taxon>
        <taxon>Candidatus Syntropharchaeum</taxon>
    </lineage>
</organism>
<dbReference type="Pfam" id="PF00926">
    <property type="entry name" value="DHBP_synthase"/>
    <property type="match status" value="1"/>
</dbReference>
<evidence type="ECO:0000256" key="1">
    <source>
        <dbReference type="ARBA" id="ARBA00022619"/>
    </source>
</evidence>
<dbReference type="PANTHER" id="PTHR21327">
    <property type="entry name" value="GTP CYCLOHYDROLASE II-RELATED"/>
    <property type="match status" value="1"/>
</dbReference>
<evidence type="ECO:0000256" key="3">
    <source>
        <dbReference type="ARBA" id="ARBA00022842"/>
    </source>
</evidence>
<comment type="subunit">
    <text evidence="6">Homodimer.</text>
</comment>
<evidence type="ECO:0000313" key="7">
    <source>
        <dbReference type="EMBL" id="HEC56609.1"/>
    </source>
</evidence>
<gene>
    <name evidence="7" type="primary">ribB</name>
    <name evidence="7" type="ORF">ENI32_01805</name>
    <name evidence="8" type="ORF">SBU_000138</name>
</gene>
<dbReference type="Proteomes" id="UP000885936">
    <property type="component" value="Unassembled WGS sequence"/>
</dbReference>
<dbReference type="GO" id="GO:0008686">
    <property type="term" value="F:3,4-dihydroxy-2-butanone-4-phosphate synthase activity"/>
    <property type="evidence" value="ECO:0007669"/>
    <property type="project" value="UniProtKB-EC"/>
</dbReference>
<dbReference type="Proteomes" id="UP000185779">
    <property type="component" value="Unassembled WGS sequence"/>
</dbReference>
<evidence type="ECO:0000256" key="2">
    <source>
        <dbReference type="ARBA" id="ARBA00022723"/>
    </source>
</evidence>
<comment type="pathway">
    <text evidence="6">Cofactor biosynthesis; riboflavin biosynthesis; 2-hydroxy-3-oxobutyl phosphate from D-ribulose 5-phosphate: step 1/1.</text>
</comment>
<dbReference type="GO" id="GO:0005829">
    <property type="term" value="C:cytosol"/>
    <property type="evidence" value="ECO:0007669"/>
    <property type="project" value="TreeGrafter"/>
</dbReference>
<evidence type="ECO:0000256" key="5">
    <source>
        <dbReference type="ARBA" id="ARBA00023239"/>
    </source>
</evidence>
<keyword evidence="2 6" id="KW-0479">Metal-binding</keyword>
<dbReference type="NCBIfam" id="TIGR00506">
    <property type="entry name" value="ribB"/>
    <property type="match status" value="1"/>
</dbReference>
<dbReference type="EC" id="4.1.99.12" evidence="6"/>
<comment type="caution">
    <text evidence="8">The sequence shown here is derived from an EMBL/GenBank/DDBJ whole genome shotgun (WGS) entry which is preliminary data.</text>
</comment>
<comment type="function">
    <text evidence="6">Catalyzes the conversion of D-ribulose 5-phosphate to formate and 3,4-dihydroxy-2-butanone 4-phosphate.</text>
</comment>
<reference evidence="8 9" key="1">
    <citation type="submission" date="2016-05" db="EMBL/GenBank/DDBJ databases">
        <title>Microbial consortia oxidize butane by reversing methanogenesis.</title>
        <authorList>
            <person name="Laso-Perez R."/>
            <person name="Richter M."/>
            <person name="Wegener G."/>
            <person name="Musat F."/>
        </authorList>
    </citation>
    <scope>NUCLEOTIDE SEQUENCE [LARGE SCALE GENOMIC DNA]</scope>
    <source>
        <strain evidence="8">BOX1</strain>
    </source>
</reference>
<dbReference type="InterPro" id="IPR017945">
    <property type="entry name" value="DHBP_synth_RibB-like_a/b_dom"/>
</dbReference>
<dbReference type="InterPro" id="IPR000422">
    <property type="entry name" value="DHBP_synthase_RibB"/>
</dbReference>
<dbReference type="EMBL" id="LYOR01000001">
    <property type="protein sequence ID" value="OFV66845.1"/>
    <property type="molecule type" value="Genomic_DNA"/>
</dbReference>
<protein>
    <recommendedName>
        <fullName evidence="6">3,4-dihydroxy-2-butanone 4-phosphate synthase</fullName>
        <shortName evidence="6">DHBP synthase</shortName>
        <ecNumber evidence="6">4.1.99.12</ecNumber>
    </recommendedName>
</protein>
<evidence type="ECO:0000256" key="6">
    <source>
        <dbReference type="RuleBase" id="RU003843"/>
    </source>
</evidence>
<evidence type="ECO:0000313" key="9">
    <source>
        <dbReference type="Proteomes" id="UP000185779"/>
    </source>
</evidence>